<dbReference type="EMBL" id="QVIG01000001">
    <property type="protein sequence ID" value="RGD62223.1"/>
    <property type="molecule type" value="Genomic_DNA"/>
</dbReference>
<proteinExistence type="predicted"/>
<dbReference type="InterPro" id="IPR051269">
    <property type="entry name" value="Fe-S_cluster_ET"/>
</dbReference>
<dbReference type="SUPFAM" id="SSF54862">
    <property type="entry name" value="4Fe-4S ferredoxins"/>
    <property type="match status" value="1"/>
</dbReference>
<accession>A0A373A262</accession>
<dbReference type="Proteomes" id="UP000263377">
    <property type="component" value="Unassembled WGS sequence"/>
</dbReference>
<dbReference type="PANTHER" id="PTHR36923:SF3">
    <property type="entry name" value="FERREDOXIN"/>
    <property type="match status" value="1"/>
</dbReference>
<keyword evidence="5 8" id="KW-0408">Iron</keyword>
<gene>
    <name evidence="9" type="ORF">DR950_34725</name>
</gene>
<keyword evidence="6 8" id="KW-0411">Iron-sulfur</keyword>
<keyword evidence="4 8" id="KW-0249">Electron transport</keyword>
<evidence type="ECO:0000256" key="4">
    <source>
        <dbReference type="ARBA" id="ARBA00022982"/>
    </source>
</evidence>
<comment type="function">
    <text evidence="8">Ferredoxins are iron-sulfur proteins that transfer electrons in a wide variety of metabolic reactions.</text>
</comment>
<evidence type="ECO:0000256" key="2">
    <source>
        <dbReference type="ARBA" id="ARBA00022448"/>
    </source>
</evidence>
<keyword evidence="3 8" id="KW-0479">Metal-binding</keyword>
<dbReference type="PRINTS" id="PR00352">
    <property type="entry name" value="3FE4SFRDOXIN"/>
</dbReference>
<dbReference type="GO" id="GO:0009055">
    <property type="term" value="F:electron transfer activity"/>
    <property type="evidence" value="ECO:0007669"/>
    <property type="project" value="UniProtKB-UniRule"/>
</dbReference>
<dbReference type="GO" id="GO:0051538">
    <property type="term" value="F:3 iron, 4 sulfur cluster binding"/>
    <property type="evidence" value="ECO:0007669"/>
    <property type="project" value="UniProtKB-KW"/>
</dbReference>
<dbReference type="InterPro" id="IPR001080">
    <property type="entry name" value="3Fe4S_ferredoxin"/>
</dbReference>
<evidence type="ECO:0000313" key="10">
    <source>
        <dbReference type="Proteomes" id="UP000263377"/>
    </source>
</evidence>
<protein>
    <recommendedName>
        <fullName evidence="8">Ferredoxin</fullName>
    </recommendedName>
</protein>
<evidence type="ECO:0000256" key="8">
    <source>
        <dbReference type="RuleBase" id="RU368020"/>
    </source>
</evidence>
<reference evidence="9 10" key="1">
    <citation type="submission" date="2018-08" db="EMBL/GenBank/DDBJ databases">
        <title>Diversity &amp; Physiological Properties of Lignin-Decomposing Actinobacteria from Soil.</title>
        <authorList>
            <person name="Roh S.G."/>
            <person name="Kim S.B."/>
        </authorList>
    </citation>
    <scope>NUCLEOTIDE SEQUENCE [LARGE SCALE GENOMIC DNA]</scope>
    <source>
        <strain evidence="9 10">MMS17-GH009</strain>
    </source>
</reference>
<evidence type="ECO:0000313" key="9">
    <source>
        <dbReference type="EMBL" id="RGD62223.1"/>
    </source>
</evidence>
<evidence type="ECO:0000256" key="3">
    <source>
        <dbReference type="ARBA" id="ARBA00022723"/>
    </source>
</evidence>
<keyword evidence="7" id="KW-0003">3Fe-4S</keyword>
<organism evidence="9 10">
    <name type="scientific">Kitasatospora xanthocidica</name>
    <dbReference type="NCBI Taxonomy" id="83382"/>
    <lineage>
        <taxon>Bacteria</taxon>
        <taxon>Bacillati</taxon>
        <taxon>Actinomycetota</taxon>
        <taxon>Actinomycetes</taxon>
        <taxon>Kitasatosporales</taxon>
        <taxon>Streptomycetaceae</taxon>
        <taxon>Kitasatospora</taxon>
    </lineage>
</organism>
<dbReference type="PANTHER" id="PTHR36923">
    <property type="entry name" value="FERREDOXIN"/>
    <property type="match status" value="1"/>
</dbReference>
<keyword evidence="2 8" id="KW-0813">Transport</keyword>
<evidence type="ECO:0000256" key="6">
    <source>
        <dbReference type="ARBA" id="ARBA00023014"/>
    </source>
</evidence>
<comment type="cofactor">
    <cofactor evidence="1">
        <name>[3Fe-4S] cluster</name>
        <dbReference type="ChEBI" id="CHEBI:21137"/>
    </cofactor>
</comment>
<evidence type="ECO:0000256" key="1">
    <source>
        <dbReference type="ARBA" id="ARBA00001927"/>
    </source>
</evidence>
<name>A0A373A262_9ACTN</name>
<dbReference type="Pfam" id="PF13459">
    <property type="entry name" value="Fer4_15"/>
    <property type="match status" value="1"/>
</dbReference>
<evidence type="ECO:0000256" key="5">
    <source>
        <dbReference type="ARBA" id="ARBA00023004"/>
    </source>
</evidence>
<sequence length="70" mass="7583">MRVTVDRQRCIGSGMCVITADEVFAQRDEDGTVRLLGAEVADELGDRVRQAAHLCPSRAITVGVGPEVER</sequence>
<keyword evidence="10" id="KW-1185">Reference proteome</keyword>
<dbReference type="GO" id="GO:0005506">
    <property type="term" value="F:iron ion binding"/>
    <property type="evidence" value="ECO:0007669"/>
    <property type="project" value="UniProtKB-UniRule"/>
</dbReference>
<dbReference type="Gene3D" id="3.30.70.20">
    <property type="match status" value="1"/>
</dbReference>
<comment type="caution">
    <text evidence="9">The sequence shown here is derived from an EMBL/GenBank/DDBJ whole genome shotgun (WGS) entry which is preliminary data.</text>
</comment>
<dbReference type="RefSeq" id="WP_049649205.1">
    <property type="nucleotide sequence ID" value="NZ_QVIG01000001.1"/>
</dbReference>
<dbReference type="AlphaFoldDB" id="A0A373A262"/>
<evidence type="ECO:0000256" key="7">
    <source>
        <dbReference type="ARBA" id="ARBA00023291"/>
    </source>
</evidence>